<dbReference type="GO" id="GO:0042910">
    <property type="term" value="F:xenobiotic transmembrane transporter activity"/>
    <property type="evidence" value="ECO:0007669"/>
    <property type="project" value="InterPro"/>
</dbReference>
<dbReference type="InterPro" id="IPR002528">
    <property type="entry name" value="MATE_fam"/>
</dbReference>
<reference evidence="10 11" key="1">
    <citation type="submission" date="2017-02" db="EMBL/GenBank/DDBJ databases">
        <authorList>
            <person name="Peterson S.W."/>
        </authorList>
    </citation>
    <scope>NUCLEOTIDE SEQUENCE [LARGE SCALE GENOMIC DNA]</scope>
    <source>
        <strain evidence="10 11">CECT 9189</strain>
    </source>
</reference>
<feature type="transmembrane region" description="Helical" evidence="9">
    <location>
        <begin position="101"/>
        <end position="122"/>
    </location>
</feature>
<comment type="subcellular location">
    <subcellularLocation>
        <location evidence="1">Cell inner membrane</location>
        <topology evidence="1">Multi-pass membrane protein</topology>
    </subcellularLocation>
</comment>
<feature type="transmembrane region" description="Helical" evidence="9">
    <location>
        <begin position="173"/>
        <end position="193"/>
    </location>
</feature>
<evidence type="ECO:0000256" key="6">
    <source>
        <dbReference type="ARBA" id="ARBA00022989"/>
    </source>
</evidence>
<evidence type="ECO:0000256" key="3">
    <source>
        <dbReference type="ARBA" id="ARBA00022448"/>
    </source>
</evidence>
<proteinExistence type="predicted"/>
<dbReference type="Pfam" id="PF01554">
    <property type="entry name" value="MatE"/>
    <property type="match status" value="2"/>
</dbReference>
<feature type="transmembrane region" description="Helical" evidence="9">
    <location>
        <begin position="406"/>
        <end position="424"/>
    </location>
</feature>
<evidence type="ECO:0000256" key="2">
    <source>
        <dbReference type="ARBA" id="ARBA00013489"/>
    </source>
</evidence>
<evidence type="ECO:0000313" key="11">
    <source>
        <dbReference type="Proteomes" id="UP000191116"/>
    </source>
</evidence>
<evidence type="ECO:0000256" key="4">
    <source>
        <dbReference type="ARBA" id="ARBA00022475"/>
    </source>
</evidence>
<dbReference type="PANTHER" id="PTHR42925">
    <property type="entry name" value="MULTIDRUG AND TOXIN EFFLUX PROTEIN MATE FAMILY"/>
    <property type="match status" value="1"/>
</dbReference>
<dbReference type="GO" id="GO:0005886">
    <property type="term" value="C:plasma membrane"/>
    <property type="evidence" value="ECO:0007669"/>
    <property type="project" value="UniProtKB-SubCell"/>
</dbReference>
<dbReference type="OrthoDB" id="9780160at2"/>
<feature type="transmembrane region" description="Helical" evidence="9">
    <location>
        <begin position="324"/>
        <end position="347"/>
    </location>
</feature>
<dbReference type="PIRSF" id="PIRSF006603">
    <property type="entry name" value="DinF"/>
    <property type="match status" value="1"/>
</dbReference>
<accession>A0A1T4UQ23</accession>
<protein>
    <recommendedName>
        <fullName evidence="2">Multidrug resistance protein NorM</fullName>
    </recommendedName>
    <alternativeName>
        <fullName evidence="8">Na(+)/drug antiporter</fullName>
    </alternativeName>
</protein>
<dbReference type="GO" id="GO:0015297">
    <property type="term" value="F:antiporter activity"/>
    <property type="evidence" value="ECO:0007669"/>
    <property type="project" value="InterPro"/>
</dbReference>
<keyword evidence="6 9" id="KW-1133">Transmembrane helix</keyword>
<feature type="transmembrane region" description="Helical" evidence="9">
    <location>
        <begin position="56"/>
        <end position="89"/>
    </location>
</feature>
<name>A0A1T4UQ23_9GAMM</name>
<dbReference type="AlphaFoldDB" id="A0A1T4UQ23"/>
<dbReference type="CDD" id="cd13134">
    <property type="entry name" value="MATE_like_8"/>
    <property type="match status" value="1"/>
</dbReference>
<evidence type="ECO:0000256" key="5">
    <source>
        <dbReference type="ARBA" id="ARBA00022692"/>
    </source>
</evidence>
<evidence type="ECO:0000313" key="10">
    <source>
        <dbReference type="EMBL" id="SKA54736.1"/>
    </source>
</evidence>
<dbReference type="NCBIfam" id="TIGR00797">
    <property type="entry name" value="matE"/>
    <property type="match status" value="1"/>
</dbReference>
<feature type="transmembrane region" description="Helical" evidence="9">
    <location>
        <begin position="19"/>
        <end position="36"/>
    </location>
</feature>
<keyword evidence="7 9" id="KW-0472">Membrane</keyword>
<feature type="transmembrane region" description="Helical" evidence="9">
    <location>
        <begin position="142"/>
        <end position="161"/>
    </location>
</feature>
<evidence type="ECO:0000256" key="7">
    <source>
        <dbReference type="ARBA" id="ARBA00023136"/>
    </source>
</evidence>
<keyword evidence="4" id="KW-1003">Cell membrane</keyword>
<feature type="transmembrane region" description="Helical" evidence="9">
    <location>
        <begin position="367"/>
        <end position="394"/>
    </location>
</feature>
<dbReference type="PANTHER" id="PTHR42925:SF2">
    <property type="entry name" value="NA+ DRIVEN MULTIDRUG EFFLUX PUMP"/>
    <property type="match status" value="1"/>
</dbReference>
<feature type="transmembrane region" description="Helical" evidence="9">
    <location>
        <begin position="294"/>
        <end position="312"/>
    </location>
</feature>
<keyword evidence="3" id="KW-0813">Transport</keyword>
<sequence length="461" mass="50664">MTDSTISLHPLIKICDRKFFNRLFFIALPIILQSILFSSKSLIDVLMLSQLSEIDIAAMGIAAKALFVTTILLSGIATGGGILSAQYWGVKNENGVKQSTVLSLFATISFASLFSFVFFFYPHLVMGLATTSNAIIERGSEYLTIVGISLFSSAIIISFTASFRSIAQPKITTFFSACGILCNIFLNWVLIFGHLGAPALGIKGAAIATLISGILEIILLGCYLFITQHLLKLNIKDFNVIFSLEKLKIFYSLSLPTTCNFLLWSVGIFTYHALMGITGVEGLAALSVLTPIESLSLSFLVGIANASAVMVGNELGAKKYQTAYYQAMLLTIIAIFITCFVAIVLFLSRSHILMLFPTLTPETKALATTFIEILSIGIVLRSLPTTLVVGVLRAGGDVRFCLYQDLLTQWVFGIPLVLIGVFVFHLPPQWIYMLFFAETLFKWGACIYRFKSKKWLNTLID</sequence>
<evidence type="ECO:0000256" key="1">
    <source>
        <dbReference type="ARBA" id="ARBA00004429"/>
    </source>
</evidence>
<evidence type="ECO:0000256" key="8">
    <source>
        <dbReference type="ARBA" id="ARBA00030855"/>
    </source>
</evidence>
<feature type="transmembrane region" description="Helical" evidence="9">
    <location>
        <begin position="247"/>
        <end position="274"/>
    </location>
</feature>
<dbReference type="InterPro" id="IPR047135">
    <property type="entry name" value="YsiQ"/>
</dbReference>
<organism evidence="10 11">
    <name type="scientific">Photobacterium toruni</name>
    <dbReference type="NCBI Taxonomy" id="1935446"/>
    <lineage>
        <taxon>Bacteria</taxon>
        <taxon>Pseudomonadati</taxon>
        <taxon>Pseudomonadota</taxon>
        <taxon>Gammaproteobacteria</taxon>
        <taxon>Vibrionales</taxon>
        <taxon>Vibrionaceae</taxon>
        <taxon>Photobacterium</taxon>
    </lineage>
</organism>
<dbReference type="EMBL" id="FUWP01000028">
    <property type="protein sequence ID" value="SKA54736.1"/>
    <property type="molecule type" value="Genomic_DNA"/>
</dbReference>
<dbReference type="Proteomes" id="UP000191116">
    <property type="component" value="Unassembled WGS sequence"/>
</dbReference>
<gene>
    <name evidence="10" type="primary">norM_4</name>
    <name evidence="10" type="ORF">CZ814_03537</name>
</gene>
<dbReference type="InterPro" id="IPR048279">
    <property type="entry name" value="MdtK-like"/>
</dbReference>
<evidence type="ECO:0000256" key="9">
    <source>
        <dbReference type="SAM" id="Phobius"/>
    </source>
</evidence>
<keyword evidence="5 9" id="KW-0812">Transmembrane</keyword>
<feature type="transmembrane region" description="Helical" evidence="9">
    <location>
        <begin position="205"/>
        <end position="226"/>
    </location>
</feature>